<dbReference type="RefSeq" id="WP_074652734.1">
    <property type="nucleotide sequence ID" value="NZ_FNSD01000001.1"/>
</dbReference>
<name>A0A1H4KEQ8_9BACT</name>
<evidence type="ECO:0000313" key="3">
    <source>
        <dbReference type="EMBL" id="SEB56422.1"/>
    </source>
</evidence>
<evidence type="ECO:0000313" key="4">
    <source>
        <dbReference type="Proteomes" id="UP000182409"/>
    </source>
</evidence>
<feature type="chain" id="PRO_5010201784" evidence="2">
    <location>
        <begin position="24"/>
        <end position="636"/>
    </location>
</feature>
<proteinExistence type="predicted"/>
<dbReference type="EMBL" id="FNSD01000001">
    <property type="protein sequence ID" value="SEB56422.1"/>
    <property type="molecule type" value="Genomic_DNA"/>
</dbReference>
<protein>
    <submittedName>
        <fullName evidence="3">Uncharacterized protein</fullName>
    </submittedName>
</protein>
<evidence type="ECO:0000256" key="2">
    <source>
        <dbReference type="SAM" id="SignalP"/>
    </source>
</evidence>
<organism evidence="3 4">
    <name type="scientific">Terriglobus roseus</name>
    <dbReference type="NCBI Taxonomy" id="392734"/>
    <lineage>
        <taxon>Bacteria</taxon>
        <taxon>Pseudomonadati</taxon>
        <taxon>Acidobacteriota</taxon>
        <taxon>Terriglobia</taxon>
        <taxon>Terriglobales</taxon>
        <taxon>Acidobacteriaceae</taxon>
        <taxon>Terriglobus</taxon>
    </lineage>
</organism>
<feature type="signal peptide" evidence="2">
    <location>
        <begin position="1"/>
        <end position="23"/>
    </location>
</feature>
<accession>A0A1H4KEQ8</accession>
<feature type="compositionally biased region" description="Basic residues" evidence="1">
    <location>
        <begin position="32"/>
        <end position="43"/>
    </location>
</feature>
<keyword evidence="2" id="KW-0732">Signal</keyword>
<gene>
    <name evidence="3" type="ORF">SAMN05443244_1138</name>
</gene>
<sequence>MKRLTTLGAMMIASTLVSAPSHGQTSTSAKKTTTKRTARKAPLKKKESAETIMLREMREKLDAQQAQIDAMKAQLSARDQQVQTAQQSVNDAQTQAASATAAAQQALTAAQAATIKADTLATSVDQVKATDQGLQETVIANQARIEDEVQSPTAIHYKGVTITPVAFFAFEGVWRQRSVNSDINTPFNSIPFPSANEGHTSELNFSGRQSRIGALVEGNAGKYKLSGYFEADFLGTGTSSNNNQSDSYVLRQRQFWGKAERGGFGVTGGQMWSLVTEDGLSTNNRTEKLPNTIDSQYMVGFSWTRQPGLRLQQRWGTPKTGMFTAAMAVEQAQITNFTAAGTIPTGFYFGGIGQNGGLYNAAGNIGAGNTAGTGAITTYANNVAPDVIVKGALDFTHAHFELGGLGRFLRDDYFPITAYTGTAAAPTYTYSMTMATHTASAGGIFGSARVTLNKYVDVAVQAMGGQGVGRYGSSQLADATLRPDMTLEPIRNYHGMFSLETHPTAKLDVFAYYGGEYAQRTVYTTPQGALIGYGPRNLNNSGCYALPTNTGNGSGTAGSLSAVSCAAPTRYIQEGMLGFTYRLASSPKFGRLQYSATYSYLQRNLWSGTATTAGLTTTGPRALDNMFHMGMRYYIP</sequence>
<dbReference type="AlphaFoldDB" id="A0A1H4KEQ8"/>
<evidence type="ECO:0000256" key="1">
    <source>
        <dbReference type="SAM" id="MobiDB-lite"/>
    </source>
</evidence>
<dbReference type="Proteomes" id="UP000182409">
    <property type="component" value="Unassembled WGS sequence"/>
</dbReference>
<feature type="region of interest" description="Disordered" evidence="1">
    <location>
        <begin position="18"/>
        <end position="45"/>
    </location>
</feature>
<dbReference type="OrthoDB" id="128078at2"/>
<reference evidence="3 4" key="1">
    <citation type="submission" date="2016-10" db="EMBL/GenBank/DDBJ databases">
        <authorList>
            <person name="de Groot N.N."/>
        </authorList>
    </citation>
    <scope>NUCLEOTIDE SEQUENCE [LARGE SCALE GENOMIC DNA]</scope>
    <source>
        <strain evidence="3 4">AB35.6</strain>
    </source>
</reference>